<keyword evidence="7" id="KW-1185">Reference proteome</keyword>
<comment type="caution">
    <text evidence="6">The sequence shown here is derived from an EMBL/GenBank/DDBJ whole genome shotgun (WGS) entry which is preliminary data.</text>
</comment>
<evidence type="ECO:0000313" key="6">
    <source>
        <dbReference type="EMBL" id="KAB3540984.1"/>
    </source>
</evidence>
<gene>
    <name evidence="6" type="ORF">F8154_00245</name>
</gene>
<evidence type="ECO:0000256" key="3">
    <source>
        <dbReference type="ARBA" id="ARBA00022840"/>
    </source>
</evidence>
<evidence type="ECO:0000256" key="5">
    <source>
        <dbReference type="PIRNR" id="PIRNR017901"/>
    </source>
</evidence>
<keyword evidence="2 5" id="KW-0547">Nucleotide-binding</keyword>
<dbReference type="InterPro" id="IPR014746">
    <property type="entry name" value="Gln_synth/guanido_kin_cat_dom"/>
</dbReference>
<name>A0A6I0FXR0_9FIRM</name>
<evidence type="ECO:0000256" key="2">
    <source>
        <dbReference type="ARBA" id="ARBA00022741"/>
    </source>
</evidence>
<protein>
    <recommendedName>
        <fullName evidence="5">Glutamate--cysteine ligase</fullName>
        <ecNumber evidence="5">6.3.2.2</ecNumber>
    </recommendedName>
</protein>
<dbReference type="Gene3D" id="3.30.590.20">
    <property type="match status" value="1"/>
</dbReference>
<dbReference type="InterPro" id="IPR035434">
    <property type="entry name" value="GCL_bact_plant"/>
</dbReference>
<evidence type="ECO:0000313" key="7">
    <source>
        <dbReference type="Proteomes" id="UP000432715"/>
    </source>
</evidence>
<dbReference type="GO" id="GO:0004357">
    <property type="term" value="F:glutamate-cysteine ligase activity"/>
    <property type="evidence" value="ECO:0007669"/>
    <property type="project" value="UniProtKB-UniRule"/>
</dbReference>
<comment type="function">
    <text evidence="5">Catalyzes the synthesis of gamma-glutamylcysteine (gamma-GC).</text>
</comment>
<dbReference type="OrthoDB" id="9780152at2"/>
<dbReference type="InterPro" id="IPR006336">
    <property type="entry name" value="GCS2"/>
</dbReference>
<dbReference type="PANTHER" id="PTHR34378">
    <property type="entry name" value="GLUTAMATE--CYSTEINE LIGASE, CHLOROPLASTIC"/>
    <property type="match status" value="1"/>
</dbReference>
<organism evidence="6 7">
    <name type="scientific">Alkaliphilus pronyensis</name>
    <dbReference type="NCBI Taxonomy" id="1482732"/>
    <lineage>
        <taxon>Bacteria</taxon>
        <taxon>Bacillati</taxon>
        <taxon>Bacillota</taxon>
        <taxon>Clostridia</taxon>
        <taxon>Peptostreptococcales</taxon>
        <taxon>Natronincolaceae</taxon>
        <taxon>Alkaliphilus</taxon>
    </lineage>
</organism>
<dbReference type="GO" id="GO:0005524">
    <property type="term" value="F:ATP binding"/>
    <property type="evidence" value="ECO:0007669"/>
    <property type="project" value="UniProtKB-UniRule"/>
</dbReference>
<evidence type="ECO:0000256" key="4">
    <source>
        <dbReference type="ARBA" id="ARBA00048819"/>
    </source>
</evidence>
<dbReference type="SUPFAM" id="SSF55931">
    <property type="entry name" value="Glutamine synthetase/guanido kinase"/>
    <property type="match status" value="1"/>
</dbReference>
<keyword evidence="1 5" id="KW-0436">Ligase</keyword>
<dbReference type="GO" id="GO:0006750">
    <property type="term" value="P:glutathione biosynthetic process"/>
    <property type="evidence" value="ECO:0007669"/>
    <property type="project" value="UniProtKB-UniRule"/>
</dbReference>
<dbReference type="Proteomes" id="UP000432715">
    <property type="component" value="Unassembled WGS sequence"/>
</dbReference>
<accession>A0A6I0FXR0</accession>
<keyword evidence="3 5" id="KW-0067">ATP-binding</keyword>
<comment type="catalytic activity">
    <reaction evidence="4 5">
        <text>L-cysteine + L-glutamate + ATP = gamma-L-glutamyl-L-cysteine + ADP + phosphate + H(+)</text>
        <dbReference type="Rhea" id="RHEA:13285"/>
        <dbReference type="ChEBI" id="CHEBI:15378"/>
        <dbReference type="ChEBI" id="CHEBI:29985"/>
        <dbReference type="ChEBI" id="CHEBI:30616"/>
        <dbReference type="ChEBI" id="CHEBI:35235"/>
        <dbReference type="ChEBI" id="CHEBI:43474"/>
        <dbReference type="ChEBI" id="CHEBI:58173"/>
        <dbReference type="ChEBI" id="CHEBI:456216"/>
        <dbReference type="EC" id="6.3.2.2"/>
    </reaction>
</comment>
<comment type="similarity">
    <text evidence="5">Belongs to the glutamate--cysteine ligase type 2 family. EgtA subfamily.</text>
</comment>
<dbReference type="Pfam" id="PF04107">
    <property type="entry name" value="GCS2"/>
    <property type="match status" value="1"/>
</dbReference>
<dbReference type="RefSeq" id="WP_151859572.1">
    <property type="nucleotide sequence ID" value="NZ_WBZC01000001.1"/>
</dbReference>
<dbReference type="PANTHER" id="PTHR34378:SF1">
    <property type="entry name" value="GLUTAMATE--CYSTEINE LIGASE, CHLOROPLASTIC"/>
    <property type="match status" value="1"/>
</dbReference>
<evidence type="ECO:0000256" key="1">
    <source>
        <dbReference type="ARBA" id="ARBA00022598"/>
    </source>
</evidence>
<dbReference type="EC" id="6.3.2.2" evidence="5"/>
<reference evidence="6 7" key="1">
    <citation type="submission" date="2019-10" db="EMBL/GenBank/DDBJ databases">
        <title>Alkaliphilus serpentinus sp. nov. and Alkaliphilus pronyensis sp. nov., two novel anaerobic alkaliphilic species isolated from the serpentinized-hosted hydrothermal field of the Prony Bay (New Caledonia).</title>
        <authorList>
            <person name="Postec A."/>
        </authorList>
    </citation>
    <scope>NUCLEOTIDE SEQUENCE [LARGE SCALE GENOMIC DNA]</scope>
    <source>
        <strain evidence="6 7">LacV</strain>
    </source>
</reference>
<proteinExistence type="inferred from homology"/>
<dbReference type="PIRSF" id="PIRSF017901">
    <property type="entry name" value="GCL"/>
    <property type="match status" value="1"/>
</dbReference>
<dbReference type="EMBL" id="WBZC01000001">
    <property type="protein sequence ID" value="KAB3540984.1"/>
    <property type="molecule type" value="Genomic_DNA"/>
</dbReference>
<dbReference type="AlphaFoldDB" id="A0A6I0FXR0"/>
<sequence>MEYQDKINSICDILKSGEKPPTNHKIGVEFEHIIVEKNSFKSINYYQDEGIETILKKMLPKGYTPKYENSNLLGLENHIGAITLEPGGQLELSVKSCMDIKEIEEYYMKFLGDIIPILEEQKQLLMAIGYHPKTRIKDIPFNPKKRYQYMSNYFEGRGKYPHNMMKGTASLQVVIDYRNEEDFIRKYKVANLLSPLLSLASDNAPVFEGEIFNKNSIRSIIWDNTDSKRGGLLAGAMDKDFGYKKYAEYILNTPPIFIIKDNQLILTNDLKTEDLMDMYDLTTAEIEHIMSMVFPDVRPRKYIELRMGDSLPYPLNLGYVALIKGLFYNEDSLNYLYSLAEETDDQQLGAYRRNVIDKGFNGMFRGKRINEVLPLIVDLAKKGLGKEEKAYLDAIEEMVLQFKNPAIISKELIKENGIQALEWCGLNQWVGRNSNGSKGVI</sequence>